<gene>
    <name evidence="2" type="ORF">CYNAS_LOCUS1097</name>
</gene>
<accession>A0AA36DMF7</accession>
<evidence type="ECO:0000313" key="2">
    <source>
        <dbReference type="EMBL" id="CAJ0589114.1"/>
    </source>
</evidence>
<feature type="compositionally biased region" description="Polar residues" evidence="1">
    <location>
        <begin position="21"/>
        <end position="33"/>
    </location>
</feature>
<evidence type="ECO:0000256" key="1">
    <source>
        <dbReference type="SAM" id="MobiDB-lite"/>
    </source>
</evidence>
<protein>
    <submittedName>
        <fullName evidence="2">Uncharacterized protein</fullName>
    </submittedName>
</protein>
<dbReference type="Proteomes" id="UP001176961">
    <property type="component" value="Unassembled WGS sequence"/>
</dbReference>
<keyword evidence="3" id="KW-1185">Reference proteome</keyword>
<reference evidence="2" key="1">
    <citation type="submission" date="2023-07" db="EMBL/GenBank/DDBJ databases">
        <authorList>
            <consortium name="CYATHOMIX"/>
        </authorList>
    </citation>
    <scope>NUCLEOTIDE SEQUENCE</scope>
    <source>
        <strain evidence="2">N/A</strain>
    </source>
</reference>
<evidence type="ECO:0000313" key="3">
    <source>
        <dbReference type="Proteomes" id="UP001176961"/>
    </source>
</evidence>
<organism evidence="2 3">
    <name type="scientific">Cylicocyclus nassatus</name>
    <name type="common">Nematode worm</name>
    <dbReference type="NCBI Taxonomy" id="53992"/>
    <lineage>
        <taxon>Eukaryota</taxon>
        <taxon>Metazoa</taxon>
        <taxon>Ecdysozoa</taxon>
        <taxon>Nematoda</taxon>
        <taxon>Chromadorea</taxon>
        <taxon>Rhabditida</taxon>
        <taxon>Rhabditina</taxon>
        <taxon>Rhabditomorpha</taxon>
        <taxon>Strongyloidea</taxon>
        <taxon>Strongylidae</taxon>
        <taxon>Cylicocyclus</taxon>
    </lineage>
</organism>
<feature type="compositionally biased region" description="Low complexity" evidence="1">
    <location>
        <begin position="1"/>
        <end position="19"/>
    </location>
</feature>
<feature type="region of interest" description="Disordered" evidence="1">
    <location>
        <begin position="1"/>
        <end position="48"/>
    </location>
</feature>
<dbReference type="AlphaFoldDB" id="A0AA36DMF7"/>
<sequence length="96" mass="10487">MKKAMATRPKLAAAPRRPATGTVSAFSQATQSVVRAPSTPPLSGSGSPRVYHELQPLTFYLALGQSENELQKKLDELLADFDLYKAEILKEMQLAL</sequence>
<comment type="caution">
    <text evidence="2">The sequence shown here is derived from an EMBL/GenBank/DDBJ whole genome shotgun (WGS) entry which is preliminary data.</text>
</comment>
<proteinExistence type="predicted"/>
<dbReference type="EMBL" id="CATQJL010000001">
    <property type="protein sequence ID" value="CAJ0589114.1"/>
    <property type="molecule type" value="Genomic_DNA"/>
</dbReference>
<name>A0AA36DMF7_CYLNA</name>